<reference evidence="2" key="1">
    <citation type="submission" date="2017-11" db="EMBL/GenBank/DDBJ databases">
        <authorList>
            <person name="Lima N.C."/>
            <person name="Parody-Merino A.M."/>
            <person name="Battley P.F."/>
            <person name="Fidler A.E."/>
            <person name="Prosdocimi F."/>
        </authorList>
    </citation>
    <scope>NUCLEOTIDE SEQUENCE [LARGE SCALE GENOMIC DNA]</scope>
</reference>
<sequence length="131" mass="14962">MKFNKGKCKVLHLGKHNPGVQHRLGSTWLGNSSVERHPGVLVDNKLHTSKQCAAEAKKTNRLLDCINKDITSRDKDVIVVLYSVVVRPHLEYHVQFSSLLCKKVVDRLERIHRRATEMIKGLGSLPYKERL</sequence>
<evidence type="ECO:0000313" key="1">
    <source>
        <dbReference type="EMBL" id="PKU48984.1"/>
    </source>
</evidence>
<dbReference type="Proteomes" id="UP000233556">
    <property type="component" value="Unassembled WGS sequence"/>
</dbReference>
<name>A0A2I0USG1_LIMLA</name>
<dbReference type="GO" id="GO:0003964">
    <property type="term" value="F:RNA-directed DNA polymerase activity"/>
    <property type="evidence" value="ECO:0007669"/>
    <property type="project" value="UniProtKB-KW"/>
</dbReference>
<keyword evidence="1" id="KW-0808">Transferase</keyword>
<organism evidence="1 2">
    <name type="scientific">Limosa lapponica baueri</name>
    <dbReference type="NCBI Taxonomy" id="1758121"/>
    <lineage>
        <taxon>Eukaryota</taxon>
        <taxon>Metazoa</taxon>
        <taxon>Chordata</taxon>
        <taxon>Craniata</taxon>
        <taxon>Vertebrata</taxon>
        <taxon>Euteleostomi</taxon>
        <taxon>Archelosauria</taxon>
        <taxon>Archosauria</taxon>
        <taxon>Dinosauria</taxon>
        <taxon>Saurischia</taxon>
        <taxon>Theropoda</taxon>
        <taxon>Coelurosauria</taxon>
        <taxon>Aves</taxon>
        <taxon>Neognathae</taxon>
        <taxon>Neoaves</taxon>
        <taxon>Charadriiformes</taxon>
        <taxon>Scolopacidae</taxon>
        <taxon>Limosa</taxon>
    </lineage>
</organism>
<dbReference type="EMBL" id="KZ505643">
    <property type="protein sequence ID" value="PKU48984.1"/>
    <property type="molecule type" value="Genomic_DNA"/>
</dbReference>
<dbReference type="OrthoDB" id="419189at2759"/>
<dbReference type="AlphaFoldDB" id="A0A2I0USG1"/>
<keyword evidence="1" id="KW-0548">Nucleotidyltransferase</keyword>
<accession>A0A2I0USG1</accession>
<protein>
    <submittedName>
        <fullName evidence="1">Rna-directed dna polymerase from mobile element jockey-like</fullName>
    </submittedName>
</protein>
<keyword evidence="1" id="KW-0695">RNA-directed DNA polymerase</keyword>
<gene>
    <name evidence="1" type="ORF">llap_637</name>
</gene>
<proteinExistence type="predicted"/>
<keyword evidence="2" id="KW-1185">Reference proteome</keyword>
<reference evidence="2" key="2">
    <citation type="submission" date="2017-12" db="EMBL/GenBank/DDBJ databases">
        <title>Genome sequence of the Bar-tailed Godwit (Limosa lapponica baueri).</title>
        <authorList>
            <person name="Lima N.C.B."/>
            <person name="Parody-Merino A.M."/>
            <person name="Battley P.F."/>
            <person name="Fidler A.E."/>
            <person name="Prosdocimi F."/>
        </authorList>
    </citation>
    <scope>NUCLEOTIDE SEQUENCE [LARGE SCALE GENOMIC DNA]</scope>
</reference>
<dbReference type="PANTHER" id="PTHR33332">
    <property type="entry name" value="REVERSE TRANSCRIPTASE DOMAIN-CONTAINING PROTEIN"/>
    <property type="match status" value="1"/>
</dbReference>
<evidence type="ECO:0000313" key="2">
    <source>
        <dbReference type="Proteomes" id="UP000233556"/>
    </source>
</evidence>